<feature type="compositionally biased region" description="Basic and acidic residues" evidence="4">
    <location>
        <begin position="1255"/>
        <end position="1274"/>
    </location>
</feature>
<dbReference type="Pfam" id="PF02373">
    <property type="entry name" value="JmjC"/>
    <property type="match status" value="1"/>
</dbReference>
<dbReference type="PANTHER" id="PTHR12549">
    <property type="entry name" value="JMJC DOMAIN-CONTAINING HISTONE DEMETHYLATION PROTEIN"/>
    <property type="match status" value="1"/>
</dbReference>
<feature type="compositionally biased region" description="Polar residues" evidence="4">
    <location>
        <begin position="281"/>
        <end position="292"/>
    </location>
</feature>
<feature type="compositionally biased region" description="Polar residues" evidence="4">
    <location>
        <begin position="930"/>
        <end position="941"/>
    </location>
</feature>
<feature type="region of interest" description="Disordered" evidence="4">
    <location>
        <begin position="339"/>
        <end position="360"/>
    </location>
</feature>
<proteinExistence type="predicted"/>
<dbReference type="OrthoDB" id="1667110at2759"/>
<dbReference type="Gene3D" id="2.60.120.650">
    <property type="entry name" value="Cupin"/>
    <property type="match status" value="1"/>
</dbReference>
<dbReference type="PANTHER" id="PTHR12549:SF38">
    <property type="entry name" value="JMJC DOMAIN-CONTAINING HISTONE DEMETHYLASE 2, ISOFORM A"/>
    <property type="match status" value="1"/>
</dbReference>
<keyword evidence="7" id="KW-1185">Reference proteome</keyword>
<dbReference type="GO" id="GO:0046872">
    <property type="term" value="F:metal ion binding"/>
    <property type="evidence" value="ECO:0007669"/>
    <property type="project" value="UniProtKB-KW"/>
</dbReference>
<evidence type="ECO:0000256" key="3">
    <source>
        <dbReference type="ARBA" id="ARBA00023242"/>
    </source>
</evidence>
<keyword evidence="2" id="KW-0479">Metal-binding</keyword>
<feature type="region of interest" description="Disordered" evidence="4">
    <location>
        <begin position="1601"/>
        <end position="1626"/>
    </location>
</feature>
<sequence>MLHKKKRWTAAMHGTGQPSAPVLLPASVSPTKAQWSGHPPSVSPTPRHSTPPVSTPPNKSFPPTNAFPVDIFSTVALSSQVAPSGPIQTARNPIPNDTVVSVCAPVSRSDISPNLLSAITRSPELFQQPGLLLQILPQEYIEKYTRSLEKRASTSNLSCDPVTTGLKSTECSFTHSNSACLNRGSQPSQRSGLASDHQSMFRTTSPTSYNYQPPAPRVNMAEFSKLVKSPLPVRPAINPQAPLFSCASITNSCANTQRFSPSRHSSGSTDSHLVNKGWSPASEQTLPQQSHLSALDHSTLSAVARAAGLFHSSPQMNAAAAAALLSQWDPANQMALLSQNRDSVPRPESAGHRQSMHSTTYPLSLSVTSSLSLPAGLHSESSSSHSPMGRVTSRTDVLKRRISADMSTLSTKTHLSNCSTSLPDNRRPTPKSTSIPSRPSDSRPLLTNATIPATVDALKSFRMTPPWSSTDNRSEQTTHTHLGAADRGFDAADTRLSILHDAKMAALSVDWPSTVNSVNVACGKSKRVQSSGSFSSPMSSSPEINTMLQVSSTVSKQQQQPQCSQQLFNSRYPLILKDHSQVSPSASGVELLQAPIPVRARQGIPCSSPSMLVPVSIKSPTTYPSICLAAPPPGRYSTVSPYITTPTAAGIPAGKHGIPYMVPVSPQSDGEKPLKSVASVSASGAALNRVPPPVCGGSKSPSHPELPTGWIPSRLGSQNEPQCTHTVAPIMSAPSFNSNARPSNDDPKIRHSESRSLMPLKKRLIQRYEADSSGCNPDPQANPEQMVITAPKLSAHSPGDQVDSVLPSGSDAPGLQYSPKQQHQTADHRQKFRSFQVPKMEPFERPSKNKKTNKFAETNEDCKLSARRIHTNLTPKRSTSFRGSRRVTRLPDARKLQSPKNSLVKSAQDPVDNGQVRKQAGRRARRVSSDTRSPISSNETSEPPRRRMAAVNGTILMMVASREQRSNSSASSRSCSSVSRSEAAGEESDNEQNGDSDVTTDVAKVSETYQRHKSSPSEFITFRQDLIPHDSGSFSNTQSINERIRKPKRAAALAASAATAASASVAVKRPRLAHSDAIKRRIVAEPDEDATGAEDDSVSTDDASSVVTTDSKSTAATNTNPMLDELSAALLEDKLPLDELIQKLSGTPDLKQLTNRSLHPAHSLEYYKRSRTAFVQLVSCNDPVLKHIPKCRACRQTVKRSHLDSVSIGSVNGGGESGLSDEEFRDKTNSKPHSGGVVEATDGQFKRPNNGRNTTTDREKHKDTDSDRIKSERSRSKKNAISHPVSVFCRFWGFRKLVFNNRGILKIAGFCHSTEASPEDRSLWEMHYPVSPQLNSANAKYILERAGLLFCRLLRQELAVLMDHRHREPVLSRGPGAPPKNGLKRSGATIVSSSAVATSCAPSTHAVAWKRPVKGVREMCDVCETTMFNTHWVCAKCGYSVCVHCYEEARFKKRDCLSKASEQENQNMVVNKIVPIVRDKNKGKQPRVRAGPPGWASCTTTRQHHDPERLLLTALLPACTVGKLLHRVHRIARHYQIRLGCGCMPNMTLDHNELLSSMEKPQNSGPNVITGSESSLDLLADLALKVDANVILPVQTNERVSIPGDDTENKPLTQEPNEVKPVNPAHHTPLHTWVRKSDTSLSKPTGLMDVSPLDHKESTDQGLHALSKYRVLQLHDPDAPHMMEAFQNEWLKNRPIVISGCSGKFDRALWSPRSFAEEFGPLRTTLVDCATGLELTRYPLRTFWDGFERKSSKLTRGYSVYNFGHKRLVSKDGRALCLKLKDWPTTDDFAELQPHRFANLMSNLPMPEYTCREGQRNMAARLTSFFVCPDLGPKLYVAYGTGGSRSMGTTNLHVDIADAINILLYVGHPSDSVEESSANAEAVLNVMRQAHLDSVYLERAMRWMRHMQFTTNSTPTSQSPTDDLDIGPPGALWHIFLPEDMPTLRAFLTQITEEETGASVESGSDPIHDQLFYLDQPLLDRLYAYAGVLPCTIIQFCGDAVFVPAGAAHQVRNLNSCIKAAVDFVSPEHLPQCFQLIEEFRRLSTNHQNHEDKLQVKNMLFHAVKDALSVLLLSNDAMTPTSEERELKSDGNTALFSIAQLFDPNQNMNDSEFFMNASLLNKEEVKKIDHANHFRSEHLTRSTMDHPIRGCLEHSSDMPINRKSDRKKISKSISSRGRTKGRPGRPKSMPTALLNSQDSPSYVEPKGSPDSDSSHSSFQAGHVAVQASASIVEELRTSRPHSSPYHTAQTTVRCIDHCDQAIDQCSAQTDLPV</sequence>
<dbReference type="GO" id="GO:0000118">
    <property type="term" value="C:histone deacetylase complex"/>
    <property type="evidence" value="ECO:0007669"/>
    <property type="project" value="TreeGrafter"/>
</dbReference>
<name>A0A8S9Z1Z0_9TREM</name>
<dbReference type="SUPFAM" id="SSF51197">
    <property type="entry name" value="Clavaminate synthase-like"/>
    <property type="match status" value="1"/>
</dbReference>
<evidence type="ECO:0000313" key="7">
    <source>
        <dbReference type="Proteomes" id="UP000822476"/>
    </source>
</evidence>
<feature type="compositionally biased region" description="Polar residues" evidence="4">
    <location>
        <begin position="179"/>
        <end position="211"/>
    </location>
</feature>
<gene>
    <name evidence="6" type="ORF">EG68_01482</name>
</gene>
<feature type="compositionally biased region" description="Basic and acidic residues" evidence="4">
    <location>
        <begin position="743"/>
        <end position="754"/>
    </location>
</feature>
<feature type="region of interest" description="Disordered" evidence="4">
    <location>
        <begin position="1206"/>
        <end position="1277"/>
    </location>
</feature>
<evidence type="ECO:0000313" key="6">
    <source>
        <dbReference type="EMBL" id="KAF7261439.1"/>
    </source>
</evidence>
<feature type="region of interest" description="Disordered" evidence="4">
    <location>
        <begin position="1079"/>
        <end position="1120"/>
    </location>
</feature>
<feature type="region of interest" description="Disordered" evidence="4">
    <location>
        <begin position="1"/>
        <end position="64"/>
    </location>
</feature>
<feature type="domain" description="JmjC" evidence="5">
    <location>
        <begin position="1793"/>
        <end position="2041"/>
    </location>
</feature>
<feature type="region of interest" description="Disordered" evidence="4">
    <location>
        <begin position="732"/>
        <end position="759"/>
    </location>
</feature>
<feature type="compositionally biased region" description="Polar residues" evidence="4">
    <location>
        <begin position="257"/>
        <end position="272"/>
    </location>
</feature>
<feature type="compositionally biased region" description="Basic and acidic residues" evidence="4">
    <location>
        <begin position="2138"/>
        <end position="2163"/>
    </location>
</feature>
<feature type="region of interest" description="Disordered" evidence="4">
    <location>
        <begin position="962"/>
        <end position="998"/>
    </location>
</feature>
<feature type="compositionally biased region" description="Low complexity" evidence="4">
    <location>
        <begin position="373"/>
        <end position="386"/>
    </location>
</feature>
<dbReference type="GO" id="GO:0031490">
    <property type="term" value="F:chromatin DNA binding"/>
    <property type="evidence" value="ECO:0007669"/>
    <property type="project" value="TreeGrafter"/>
</dbReference>
<feature type="compositionally biased region" description="Polar residues" evidence="4">
    <location>
        <begin position="430"/>
        <end position="448"/>
    </location>
</feature>
<feature type="region of interest" description="Disordered" evidence="4">
    <location>
        <begin position="794"/>
        <end position="948"/>
    </location>
</feature>
<dbReference type="InterPro" id="IPR003347">
    <property type="entry name" value="JmjC_dom"/>
</dbReference>
<feature type="region of interest" description="Disordered" evidence="4">
    <location>
        <begin position="2138"/>
        <end position="2221"/>
    </location>
</feature>
<feature type="region of interest" description="Disordered" evidence="4">
    <location>
        <begin position="257"/>
        <end position="292"/>
    </location>
</feature>
<feature type="region of interest" description="Disordered" evidence="4">
    <location>
        <begin position="373"/>
        <end position="448"/>
    </location>
</feature>
<evidence type="ECO:0000259" key="5">
    <source>
        <dbReference type="PROSITE" id="PS51184"/>
    </source>
</evidence>
<dbReference type="SMART" id="SM00558">
    <property type="entry name" value="JmjC"/>
    <property type="match status" value="1"/>
</dbReference>
<feature type="compositionally biased region" description="Acidic residues" evidence="4">
    <location>
        <begin position="984"/>
        <end position="994"/>
    </location>
</feature>
<protein>
    <recommendedName>
        <fullName evidence="5">JmjC domain-containing protein</fullName>
    </recommendedName>
</protein>
<dbReference type="InterPro" id="IPR045109">
    <property type="entry name" value="LSDs-like"/>
</dbReference>
<feature type="compositionally biased region" description="Low complexity" evidence="4">
    <location>
        <begin position="1100"/>
        <end position="1117"/>
    </location>
</feature>
<dbReference type="GO" id="GO:0000785">
    <property type="term" value="C:chromatin"/>
    <property type="evidence" value="ECO:0007669"/>
    <property type="project" value="TreeGrafter"/>
</dbReference>
<keyword evidence="3" id="KW-0539">Nucleus</keyword>
<feature type="compositionally biased region" description="Polar residues" evidence="4">
    <location>
        <begin position="405"/>
        <end position="423"/>
    </location>
</feature>
<dbReference type="GO" id="GO:0006357">
    <property type="term" value="P:regulation of transcription by RNA polymerase II"/>
    <property type="evidence" value="ECO:0007669"/>
    <property type="project" value="TreeGrafter"/>
</dbReference>
<accession>A0A8S9Z1Z0</accession>
<organism evidence="6 7">
    <name type="scientific">Paragonimus skrjabini miyazakii</name>
    <dbReference type="NCBI Taxonomy" id="59628"/>
    <lineage>
        <taxon>Eukaryota</taxon>
        <taxon>Metazoa</taxon>
        <taxon>Spiralia</taxon>
        <taxon>Lophotrochozoa</taxon>
        <taxon>Platyhelminthes</taxon>
        <taxon>Trematoda</taxon>
        <taxon>Digenea</taxon>
        <taxon>Plagiorchiida</taxon>
        <taxon>Troglotremata</taxon>
        <taxon>Troglotrematidae</taxon>
        <taxon>Paragonimus</taxon>
    </lineage>
</organism>
<dbReference type="Proteomes" id="UP000822476">
    <property type="component" value="Unassembled WGS sequence"/>
</dbReference>
<dbReference type="GO" id="GO:0003712">
    <property type="term" value="F:transcription coregulator activity"/>
    <property type="evidence" value="ECO:0007669"/>
    <property type="project" value="TreeGrafter"/>
</dbReference>
<feature type="compositionally biased region" description="Low complexity" evidence="4">
    <location>
        <begin position="966"/>
        <end position="982"/>
    </location>
</feature>
<feature type="region of interest" description="Disordered" evidence="4">
    <location>
        <begin position="179"/>
        <end position="213"/>
    </location>
</feature>
<feature type="compositionally biased region" description="Polar residues" evidence="4">
    <location>
        <begin position="871"/>
        <end position="882"/>
    </location>
</feature>
<comment type="caution">
    <text evidence="6">The sequence shown here is derived from an EMBL/GenBank/DDBJ whole genome shotgun (WGS) entry which is preliminary data.</text>
</comment>
<comment type="subcellular location">
    <subcellularLocation>
        <location evidence="1">Nucleus</location>
    </subcellularLocation>
</comment>
<dbReference type="PROSITE" id="PS51184">
    <property type="entry name" value="JMJC"/>
    <property type="match status" value="1"/>
</dbReference>
<evidence type="ECO:0000256" key="4">
    <source>
        <dbReference type="SAM" id="MobiDB-lite"/>
    </source>
</evidence>
<reference evidence="6" key="1">
    <citation type="submission" date="2019-07" db="EMBL/GenBank/DDBJ databases">
        <title>Annotation for the trematode Paragonimus miyazaki's.</title>
        <authorList>
            <person name="Choi Y.-J."/>
        </authorList>
    </citation>
    <scope>NUCLEOTIDE SEQUENCE</scope>
    <source>
        <strain evidence="6">Japan</strain>
    </source>
</reference>
<dbReference type="GO" id="GO:0032454">
    <property type="term" value="F:histone H3K9 demethylase activity"/>
    <property type="evidence" value="ECO:0007669"/>
    <property type="project" value="InterPro"/>
</dbReference>
<evidence type="ECO:0000256" key="1">
    <source>
        <dbReference type="ARBA" id="ARBA00004123"/>
    </source>
</evidence>
<feature type="compositionally biased region" description="Polar residues" evidence="4">
    <location>
        <begin position="44"/>
        <end position="63"/>
    </location>
</feature>
<dbReference type="EMBL" id="JTDE01000377">
    <property type="protein sequence ID" value="KAF7261439.1"/>
    <property type="molecule type" value="Genomic_DNA"/>
</dbReference>
<evidence type="ECO:0000256" key="2">
    <source>
        <dbReference type="ARBA" id="ARBA00022723"/>
    </source>
</evidence>
<feature type="compositionally biased region" description="Acidic residues" evidence="4">
    <location>
        <begin position="1085"/>
        <end position="1099"/>
    </location>
</feature>